<proteinExistence type="predicted"/>
<organism evidence="2">
    <name type="scientific">Camponotus floridanus</name>
    <name type="common">Florida carpenter ant</name>
    <dbReference type="NCBI Taxonomy" id="104421"/>
    <lineage>
        <taxon>Eukaryota</taxon>
        <taxon>Metazoa</taxon>
        <taxon>Ecdysozoa</taxon>
        <taxon>Arthropoda</taxon>
        <taxon>Hexapoda</taxon>
        <taxon>Insecta</taxon>
        <taxon>Pterygota</taxon>
        <taxon>Neoptera</taxon>
        <taxon>Endopterygota</taxon>
        <taxon>Hymenoptera</taxon>
        <taxon>Apocrita</taxon>
        <taxon>Aculeata</taxon>
        <taxon>Formicoidea</taxon>
        <taxon>Formicidae</taxon>
        <taxon>Formicinae</taxon>
        <taxon>Camponotus</taxon>
    </lineage>
</organism>
<gene>
    <name evidence="1" type="ORF">EAG_00730</name>
</gene>
<evidence type="ECO:0000313" key="2">
    <source>
        <dbReference type="Proteomes" id="UP000000311"/>
    </source>
</evidence>
<accession>E2AU78</accession>
<reference evidence="1 2" key="1">
    <citation type="journal article" date="2010" name="Science">
        <title>Genomic comparison of the ants Camponotus floridanus and Harpegnathos saltator.</title>
        <authorList>
            <person name="Bonasio R."/>
            <person name="Zhang G."/>
            <person name="Ye C."/>
            <person name="Mutti N.S."/>
            <person name="Fang X."/>
            <person name="Qin N."/>
            <person name="Donahue G."/>
            <person name="Yang P."/>
            <person name="Li Q."/>
            <person name="Li C."/>
            <person name="Zhang P."/>
            <person name="Huang Z."/>
            <person name="Berger S.L."/>
            <person name="Reinberg D."/>
            <person name="Wang J."/>
            <person name="Liebig J."/>
        </authorList>
    </citation>
    <scope>NUCLEOTIDE SEQUENCE [LARGE SCALE GENOMIC DNA]</scope>
    <source>
        <strain evidence="2">C129</strain>
    </source>
</reference>
<dbReference type="Proteomes" id="UP000000311">
    <property type="component" value="Unassembled WGS sequence"/>
</dbReference>
<feature type="non-terminal residue" evidence="1">
    <location>
        <position position="42"/>
    </location>
</feature>
<dbReference type="AlphaFoldDB" id="E2AU78"/>
<dbReference type="InParanoid" id="E2AU78"/>
<keyword evidence="2" id="KW-1185">Reference proteome</keyword>
<name>E2AU78_CAMFO</name>
<dbReference type="EMBL" id="GL442807">
    <property type="protein sequence ID" value="EFN63026.1"/>
    <property type="molecule type" value="Genomic_DNA"/>
</dbReference>
<sequence length="42" mass="4819">LFSKSKSMLKGTHFLSVEDVKTKTTKILNNLSESDLQNCFER</sequence>
<evidence type="ECO:0000313" key="1">
    <source>
        <dbReference type="EMBL" id="EFN63026.1"/>
    </source>
</evidence>
<feature type="non-terminal residue" evidence="1">
    <location>
        <position position="1"/>
    </location>
</feature>
<protein>
    <submittedName>
        <fullName evidence="1">Uncharacterized protein</fullName>
    </submittedName>
</protein>